<dbReference type="InterPro" id="IPR036388">
    <property type="entry name" value="WH-like_DNA-bd_sf"/>
</dbReference>
<organism evidence="8 9">
    <name type="scientific">Azonexus hydrophilus</name>
    <dbReference type="NCBI Taxonomy" id="418702"/>
    <lineage>
        <taxon>Bacteria</taxon>
        <taxon>Pseudomonadati</taxon>
        <taxon>Pseudomonadota</taxon>
        <taxon>Betaproteobacteria</taxon>
        <taxon>Rhodocyclales</taxon>
        <taxon>Azonexaceae</taxon>
        <taxon>Azonexus</taxon>
    </lineage>
</organism>
<comment type="caution">
    <text evidence="8">The sequence shown here is derived from an EMBL/GenBank/DDBJ whole genome shotgun (WGS) entry which is preliminary data.</text>
</comment>
<evidence type="ECO:0000256" key="4">
    <source>
        <dbReference type="ARBA" id="ARBA00022490"/>
    </source>
</evidence>
<dbReference type="NCBIfam" id="NF001055">
    <property type="entry name" value="PRK00117.2-5"/>
    <property type="match status" value="1"/>
</dbReference>
<evidence type="ECO:0000256" key="1">
    <source>
        <dbReference type="ARBA" id="ARBA00004496"/>
    </source>
</evidence>
<evidence type="ECO:0000259" key="7">
    <source>
        <dbReference type="Pfam" id="PF21981"/>
    </source>
</evidence>
<proteinExistence type="inferred from homology"/>
<dbReference type="GO" id="GO:0005737">
    <property type="term" value="C:cytoplasm"/>
    <property type="evidence" value="ECO:0007669"/>
    <property type="project" value="UniProtKB-SubCell"/>
</dbReference>
<feature type="domain" description="RecX third three-helical" evidence="7">
    <location>
        <begin position="97"/>
        <end position="138"/>
    </location>
</feature>
<accession>A0A1R1IBK5</accession>
<sequence>MPDLRVRALQYLTRRDYSRAELLAKLAAHAETGEELEAVLDTLQAERLLSDHRYASQRVVARAGRYGNGRLRQELRQKGVSDEDIEAALPDGGDEGERCRAIWAKKFGRPPQSAEERAKQKRFLQYRGFSAEAIRRAMRGVDEE</sequence>
<gene>
    <name evidence="5" type="primary">recX</name>
    <name evidence="8" type="ORF">BJN45_00065</name>
</gene>
<protein>
    <recommendedName>
        <fullName evidence="3 5">Regulatory protein RecX</fullName>
    </recommendedName>
</protein>
<dbReference type="Proteomes" id="UP000187526">
    <property type="component" value="Unassembled WGS sequence"/>
</dbReference>
<feature type="domain" description="RecX second three-helical" evidence="6">
    <location>
        <begin position="50"/>
        <end position="89"/>
    </location>
</feature>
<comment type="similarity">
    <text evidence="2 5">Belongs to the RecX family.</text>
</comment>
<evidence type="ECO:0000256" key="5">
    <source>
        <dbReference type="HAMAP-Rule" id="MF_01114"/>
    </source>
</evidence>
<evidence type="ECO:0000313" key="8">
    <source>
        <dbReference type="EMBL" id="OMG56077.1"/>
    </source>
</evidence>
<evidence type="ECO:0000259" key="6">
    <source>
        <dbReference type="Pfam" id="PF02631"/>
    </source>
</evidence>
<evidence type="ECO:0000256" key="3">
    <source>
        <dbReference type="ARBA" id="ARBA00018111"/>
    </source>
</evidence>
<comment type="function">
    <text evidence="5">Modulates RecA activity.</text>
</comment>
<dbReference type="Pfam" id="PF21981">
    <property type="entry name" value="RecX_HTH3"/>
    <property type="match status" value="1"/>
</dbReference>
<dbReference type="PANTHER" id="PTHR33602:SF1">
    <property type="entry name" value="REGULATORY PROTEIN RECX FAMILY PROTEIN"/>
    <property type="match status" value="1"/>
</dbReference>
<name>A0A1R1IBK5_9RHOO</name>
<evidence type="ECO:0000313" key="9">
    <source>
        <dbReference type="Proteomes" id="UP000187526"/>
    </source>
</evidence>
<comment type="subcellular location">
    <subcellularLocation>
        <location evidence="1 5">Cytoplasm</location>
    </subcellularLocation>
</comment>
<keyword evidence="9" id="KW-1185">Reference proteome</keyword>
<dbReference type="Gene3D" id="1.10.10.10">
    <property type="entry name" value="Winged helix-like DNA-binding domain superfamily/Winged helix DNA-binding domain"/>
    <property type="match status" value="3"/>
</dbReference>
<dbReference type="STRING" id="418702.BJN45_00065"/>
<dbReference type="RefSeq" id="WP_076090878.1">
    <property type="nucleotide sequence ID" value="NZ_MTHD01000001.1"/>
</dbReference>
<dbReference type="OrthoDB" id="5295441at2"/>
<evidence type="ECO:0000256" key="2">
    <source>
        <dbReference type="ARBA" id="ARBA00009695"/>
    </source>
</evidence>
<dbReference type="EMBL" id="MTHD01000001">
    <property type="protein sequence ID" value="OMG56077.1"/>
    <property type="molecule type" value="Genomic_DNA"/>
</dbReference>
<dbReference type="InterPro" id="IPR053925">
    <property type="entry name" value="RecX_HTH_3rd"/>
</dbReference>
<dbReference type="Pfam" id="PF02631">
    <property type="entry name" value="RecX_HTH2"/>
    <property type="match status" value="1"/>
</dbReference>
<dbReference type="InterPro" id="IPR003783">
    <property type="entry name" value="Regulatory_RecX"/>
</dbReference>
<dbReference type="HAMAP" id="MF_01114">
    <property type="entry name" value="RecX"/>
    <property type="match status" value="1"/>
</dbReference>
<dbReference type="AlphaFoldDB" id="A0A1R1IBK5"/>
<dbReference type="PANTHER" id="PTHR33602">
    <property type="entry name" value="REGULATORY PROTEIN RECX FAMILY PROTEIN"/>
    <property type="match status" value="1"/>
</dbReference>
<dbReference type="GO" id="GO:0006282">
    <property type="term" value="P:regulation of DNA repair"/>
    <property type="evidence" value="ECO:0007669"/>
    <property type="project" value="UniProtKB-UniRule"/>
</dbReference>
<dbReference type="InterPro" id="IPR053924">
    <property type="entry name" value="RecX_HTH_2nd"/>
</dbReference>
<keyword evidence="4 5" id="KW-0963">Cytoplasm</keyword>
<reference evidence="8 9" key="1">
    <citation type="submission" date="2016-10" db="EMBL/GenBank/DDBJ databases">
        <title>Alkaliphiles isolated from bioreactors.</title>
        <authorList>
            <person name="Salah Z."/>
            <person name="Rout S.P."/>
            <person name="Humphreys P.N."/>
        </authorList>
    </citation>
    <scope>NUCLEOTIDE SEQUENCE [LARGE SCALE GENOMIC DNA]</scope>
    <source>
        <strain evidence="8 9">ZS02</strain>
    </source>
</reference>